<comment type="caution">
    <text evidence="20">The sequence shown here is derived from an EMBL/GenBank/DDBJ whole genome shotgun (WGS) entry which is preliminary data.</text>
</comment>
<feature type="domain" description="Response regulatory" evidence="17">
    <location>
        <begin position="756"/>
        <end position="871"/>
    </location>
</feature>
<dbReference type="SMART" id="SM00387">
    <property type="entry name" value="HATPase_c"/>
    <property type="match status" value="1"/>
</dbReference>
<evidence type="ECO:0000256" key="12">
    <source>
        <dbReference type="ARBA" id="ARBA00023136"/>
    </source>
</evidence>
<feature type="domain" description="PAC" evidence="19">
    <location>
        <begin position="455"/>
        <end position="506"/>
    </location>
</feature>
<evidence type="ECO:0000256" key="8">
    <source>
        <dbReference type="ARBA" id="ARBA00022777"/>
    </source>
</evidence>
<dbReference type="Pfam" id="PF00072">
    <property type="entry name" value="Response_reg"/>
    <property type="match status" value="1"/>
</dbReference>
<dbReference type="PRINTS" id="PR00344">
    <property type="entry name" value="BCTRLSENSOR"/>
</dbReference>
<dbReference type="SUPFAM" id="SSF55785">
    <property type="entry name" value="PYP-like sensor domain (PAS domain)"/>
    <property type="match status" value="3"/>
</dbReference>
<keyword evidence="12 15" id="KW-0472">Membrane</keyword>
<evidence type="ECO:0000256" key="9">
    <source>
        <dbReference type="ARBA" id="ARBA00022840"/>
    </source>
</evidence>
<dbReference type="InterPro" id="IPR003661">
    <property type="entry name" value="HisK_dim/P_dom"/>
</dbReference>
<dbReference type="InterPro" id="IPR013656">
    <property type="entry name" value="PAS_4"/>
</dbReference>
<dbReference type="InterPro" id="IPR035965">
    <property type="entry name" value="PAS-like_dom_sf"/>
</dbReference>
<evidence type="ECO:0000256" key="5">
    <source>
        <dbReference type="ARBA" id="ARBA00022679"/>
    </source>
</evidence>
<dbReference type="PANTHER" id="PTHR43547:SF2">
    <property type="entry name" value="HYBRID SIGNAL TRANSDUCTION HISTIDINE KINASE C"/>
    <property type="match status" value="1"/>
</dbReference>
<evidence type="ECO:0000256" key="6">
    <source>
        <dbReference type="ARBA" id="ARBA00022692"/>
    </source>
</evidence>
<dbReference type="CDD" id="cd00130">
    <property type="entry name" value="PAS"/>
    <property type="match status" value="3"/>
</dbReference>
<evidence type="ECO:0000313" key="20">
    <source>
        <dbReference type="EMBL" id="TRW92872.1"/>
    </source>
</evidence>
<evidence type="ECO:0000256" key="2">
    <source>
        <dbReference type="ARBA" id="ARBA00004141"/>
    </source>
</evidence>
<keyword evidence="9" id="KW-0067">ATP-binding</keyword>
<feature type="domain" description="PAS" evidence="18">
    <location>
        <begin position="380"/>
        <end position="433"/>
    </location>
</feature>
<dbReference type="SUPFAM" id="SSF47384">
    <property type="entry name" value="Homodimeric domain of signal transducing histidine kinase"/>
    <property type="match status" value="1"/>
</dbReference>
<name>A0ABY3C8F0_9GAMM</name>
<evidence type="ECO:0000259" key="17">
    <source>
        <dbReference type="PROSITE" id="PS50110"/>
    </source>
</evidence>
<dbReference type="InterPro" id="IPR003594">
    <property type="entry name" value="HATPase_dom"/>
</dbReference>
<dbReference type="InterPro" id="IPR001789">
    <property type="entry name" value="Sig_transdc_resp-reg_receiver"/>
</dbReference>
<keyword evidence="21" id="KW-1185">Reference proteome</keyword>
<sequence>MAATLGIAVILFVLKNFQFIFGSSPPLLLFLVVIAFAAWIGGLRAGIFTTLLSAVVSIYFLDEPYNAFYIAQPSELLRIVFLVTVGAMFSLFIARLHDKEQQTLHKVMEREEELKQQIAERNRTQAERDLYILLAKSSSEFIGMCDTHGIPFFINDAGLRLVGLDSLEQGLKTPVKEFFFPEDQAFIIEQFFPTVFKSGAGDVEIRFRHFKTGEALWMIYNVFSLKSSDNKTIGLGTVSTHITERKRIEKALRESQIDLNRAQAVAHVGSWRMNLLTNILEWSDENFRIFGRPKGSPQTYQSFLEAVHPEDRERVDTAWQAALTGKPYDIEHRIIVDGKIKWVRELAELEFDEDGTVLGGFGTTEDITDIKSSQEALQHERAFLRQVIDSAPSLIFVKDKEGRFLLGNEALAKCYGASPENLIGMTDENFNPNADEVSHFHRNDLDVITSCKPKQIPEEKVSHADGSIHWYSTVKTPLIDDGHCDKLLGVATDITERKRAEEALRLADRRKDEFLAMLAHELRNPLAPIRNAVQFLKMQKVADPKLTLSYSVIDRQVAHMAQLLDELLDMSRIMQGKIRLKVEHLELTDIVNNAVETSRPLIDSRKQELIISQITPPQRLLGDRVRLAQVLSNLLNNAAKYTHERGKIMLNVKREGSDAVIEVKDTGIGIAPDVLPQIFDLFSQADHTLAHSQGGLGVGLTLVRQLVEIHGGTVTAASGGIGQGSSFMVRLPALPMDSSAAEPAATEPTLSTSKFRILVVDDYVDAAESLMMLLQAQGHEVEIADCGIKAIERAQVFRPQIVVLDIGLPDLDGYETAKRLRAMPETQDAILIALTGYGQPEDIECSQSAGFNYHLLKPLDFSQLSSLLASL</sequence>
<dbReference type="Gene3D" id="3.40.50.2300">
    <property type="match status" value="1"/>
</dbReference>
<evidence type="ECO:0000256" key="14">
    <source>
        <dbReference type="SAM" id="Coils"/>
    </source>
</evidence>
<dbReference type="Proteomes" id="UP000733744">
    <property type="component" value="Unassembled WGS sequence"/>
</dbReference>
<dbReference type="InterPro" id="IPR025201">
    <property type="entry name" value="KdpD_TM"/>
</dbReference>
<feature type="domain" description="PAS" evidence="18">
    <location>
        <begin position="126"/>
        <end position="199"/>
    </location>
</feature>
<dbReference type="PROSITE" id="PS50113">
    <property type="entry name" value="PAC"/>
    <property type="match status" value="3"/>
</dbReference>
<feature type="transmembrane region" description="Helical" evidence="15">
    <location>
        <begin position="76"/>
        <end position="96"/>
    </location>
</feature>
<evidence type="ECO:0000259" key="18">
    <source>
        <dbReference type="PROSITE" id="PS50112"/>
    </source>
</evidence>
<dbReference type="InterPro" id="IPR038318">
    <property type="entry name" value="KdpD_sf"/>
</dbReference>
<evidence type="ECO:0000256" key="3">
    <source>
        <dbReference type="ARBA" id="ARBA00012438"/>
    </source>
</evidence>
<evidence type="ECO:0000256" key="11">
    <source>
        <dbReference type="ARBA" id="ARBA00023012"/>
    </source>
</evidence>
<dbReference type="Gene3D" id="1.10.287.130">
    <property type="match status" value="1"/>
</dbReference>
<dbReference type="PANTHER" id="PTHR43547">
    <property type="entry name" value="TWO-COMPONENT HISTIDINE KINASE"/>
    <property type="match status" value="1"/>
</dbReference>
<dbReference type="Pfam" id="PF00512">
    <property type="entry name" value="HisKA"/>
    <property type="match status" value="1"/>
</dbReference>
<dbReference type="PROSITE" id="PS50110">
    <property type="entry name" value="RESPONSE_REGULATORY"/>
    <property type="match status" value="1"/>
</dbReference>
<dbReference type="SUPFAM" id="SSF52172">
    <property type="entry name" value="CheY-like"/>
    <property type="match status" value="1"/>
</dbReference>
<evidence type="ECO:0000256" key="7">
    <source>
        <dbReference type="ARBA" id="ARBA00022741"/>
    </source>
</evidence>
<dbReference type="CDD" id="cd17580">
    <property type="entry name" value="REC_2_DhkD-like"/>
    <property type="match status" value="1"/>
</dbReference>
<proteinExistence type="predicted"/>
<dbReference type="InterPro" id="IPR036890">
    <property type="entry name" value="HATPase_C_sf"/>
</dbReference>
<feature type="domain" description="Histidine kinase" evidence="16">
    <location>
        <begin position="517"/>
        <end position="735"/>
    </location>
</feature>
<organism evidence="20 21">
    <name type="scientific">Candidatus Methylobacter oryzae</name>
    <dbReference type="NCBI Taxonomy" id="2497749"/>
    <lineage>
        <taxon>Bacteria</taxon>
        <taxon>Pseudomonadati</taxon>
        <taxon>Pseudomonadota</taxon>
        <taxon>Gammaproteobacteria</taxon>
        <taxon>Methylococcales</taxon>
        <taxon>Methylococcaceae</taxon>
        <taxon>Methylobacter</taxon>
    </lineage>
</organism>
<feature type="modified residue" description="4-aspartylphosphate" evidence="13">
    <location>
        <position position="805"/>
    </location>
</feature>
<evidence type="ECO:0000256" key="15">
    <source>
        <dbReference type="SAM" id="Phobius"/>
    </source>
</evidence>
<dbReference type="SMART" id="SM00388">
    <property type="entry name" value="HisKA"/>
    <property type="match status" value="1"/>
</dbReference>
<evidence type="ECO:0000256" key="13">
    <source>
        <dbReference type="PROSITE-ProRule" id="PRU00169"/>
    </source>
</evidence>
<dbReference type="Gene3D" id="1.20.120.620">
    <property type="entry name" value="Backbone structure of the membrane domain of e. Coli histidine kinase receptor kdpd"/>
    <property type="match status" value="1"/>
</dbReference>
<comment type="catalytic activity">
    <reaction evidence="1">
        <text>ATP + protein L-histidine = ADP + protein N-phospho-L-histidine.</text>
        <dbReference type="EC" id="2.7.13.3"/>
    </reaction>
</comment>
<feature type="coiled-coil region" evidence="14">
    <location>
        <begin position="97"/>
        <end position="127"/>
    </location>
</feature>
<dbReference type="SMART" id="SM00448">
    <property type="entry name" value="REC"/>
    <property type="match status" value="1"/>
</dbReference>
<dbReference type="InterPro" id="IPR000700">
    <property type="entry name" value="PAS-assoc_C"/>
</dbReference>
<dbReference type="InterPro" id="IPR013655">
    <property type="entry name" value="PAS_fold_3"/>
</dbReference>
<gene>
    <name evidence="20" type="ORF">EKO24_014020</name>
</gene>
<evidence type="ECO:0000313" key="21">
    <source>
        <dbReference type="Proteomes" id="UP000733744"/>
    </source>
</evidence>
<dbReference type="InterPro" id="IPR000014">
    <property type="entry name" value="PAS"/>
</dbReference>
<dbReference type="Pfam" id="PF08448">
    <property type="entry name" value="PAS_4"/>
    <property type="match status" value="2"/>
</dbReference>
<feature type="domain" description="PAC" evidence="19">
    <location>
        <begin position="326"/>
        <end position="379"/>
    </location>
</feature>
<dbReference type="Gene3D" id="3.30.565.10">
    <property type="entry name" value="Histidine kinase-like ATPase, C-terminal domain"/>
    <property type="match status" value="1"/>
</dbReference>
<dbReference type="InterPro" id="IPR005467">
    <property type="entry name" value="His_kinase_dom"/>
</dbReference>
<keyword evidence="11" id="KW-0902">Two-component regulatory system</keyword>
<dbReference type="InterPro" id="IPR004358">
    <property type="entry name" value="Sig_transdc_His_kin-like_C"/>
</dbReference>
<comment type="subcellular location">
    <subcellularLocation>
        <location evidence="2">Membrane</location>
        <topology evidence="2">Multi-pass membrane protein</topology>
    </subcellularLocation>
</comment>
<feature type="transmembrane region" description="Helical" evidence="15">
    <location>
        <begin position="28"/>
        <end position="61"/>
    </location>
</feature>
<evidence type="ECO:0000256" key="10">
    <source>
        <dbReference type="ARBA" id="ARBA00022989"/>
    </source>
</evidence>
<keyword evidence="10 15" id="KW-1133">Transmembrane helix</keyword>
<keyword evidence="8" id="KW-0418">Kinase</keyword>
<evidence type="ECO:0000259" key="19">
    <source>
        <dbReference type="PROSITE" id="PS50113"/>
    </source>
</evidence>
<dbReference type="InterPro" id="IPR011006">
    <property type="entry name" value="CheY-like_superfamily"/>
</dbReference>
<accession>A0ABY3C8F0</accession>
<dbReference type="InterPro" id="IPR036097">
    <property type="entry name" value="HisK_dim/P_sf"/>
</dbReference>
<dbReference type="PROSITE" id="PS50112">
    <property type="entry name" value="PAS"/>
    <property type="match status" value="2"/>
</dbReference>
<dbReference type="Gene3D" id="3.30.450.20">
    <property type="entry name" value="PAS domain"/>
    <property type="match status" value="3"/>
</dbReference>
<dbReference type="EC" id="2.7.13.3" evidence="3"/>
<dbReference type="EMBL" id="RYFG02000105">
    <property type="protein sequence ID" value="TRW92872.1"/>
    <property type="molecule type" value="Genomic_DNA"/>
</dbReference>
<reference evidence="20 21" key="1">
    <citation type="journal article" date="2019" name="Antonie Van Leeuwenhoek">
        <title>Description of 'Ca. Methylobacter oryzae' KRF1, a novel species from the environmentally important Methylobacter clade 2.</title>
        <authorList>
            <person name="Khatri K."/>
            <person name="Mohite J.A."/>
            <person name="Pandit P.S."/>
            <person name="Bahulikar R."/>
            <person name="Rahalkar M.C."/>
        </authorList>
    </citation>
    <scope>NUCLEOTIDE SEQUENCE [LARGE SCALE GENOMIC DNA]</scope>
    <source>
        <strain evidence="20 21">KRF1</strain>
    </source>
</reference>
<dbReference type="Pfam" id="PF08447">
    <property type="entry name" value="PAS_3"/>
    <property type="match status" value="1"/>
</dbReference>
<evidence type="ECO:0000256" key="1">
    <source>
        <dbReference type="ARBA" id="ARBA00000085"/>
    </source>
</evidence>
<protein>
    <recommendedName>
        <fullName evidence="3">histidine kinase</fullName>
        <ecNumber evidence="3">2.7.13.3</ecNumber>
    </recommendedName>
</protein>
<evidence type="ECO:0000259" key="16">
    <source>
        <dbReference type="PROSITE" id="PS50109"/>
    </source>
</evidence>
<keyword evidence="14" id="KW-0175">Coiled coil</keyword>
<dbReference type="SMART" id="SM00091">
    <property type="entry name" value="PAS"/>
    <property type="match status" value="3"/>
</dbReference>
<dbReference type="PROSITE" id="PS50109">
    <property type="entry name" value="HIS_KIN"/>
    <property type="match status" value="1"/>
</dbReference>
<dbReference type="CDD" id="cd00082">
    <property type="entry name" value="HisKA"/>
    <property type="match status" value="1"/>
</dbReference>
<dbReference type="SUPFAM" id="SSF55874">
    <property type="entry name" value="ATPase domain of HSP90 chaperone/DNA topoisomerase II/histidine kinase"/>
    <property type="match status" value="1"/>
</dbReference>
<evidence type="ECO:0000256" key="4">
    <source>
        <dbReference type="ARBA" id="ARBA00022553"/>
    </source>
</evidence>
<dbReference type="Gene3D" id="2.10.70.100">
    <property type="match status" value="1"/>
</dbReference>
<keyword evidence="7" id="KW-0547">Nucleotide-binding</keyword>
<dbReference type="Pfam" id="PF13493">
    <property type="entry name" value="DUF4118"/>
    <property type="match status" value="1"/>
</dbReference>
<feature type="domain" description="PAC" evidence="19">
    <location>
        <begin position="201"/>
        <end position="254"/>
    </location>
</feature>
<keyword evidence="5" id="KW-0808">Transferase</keyword>
<dbReference type="Pfam" id="PF02518">
    <property type="entry name" value="HATPase_c"/>
    <property type="match status" value="1"/>
</dbReference>
<dbReference type="NCBIfam" id="TIGR00229">
    <property type="entry name" value="sensory_box"/>
    <property type="match status" value="3"/>
</dbReference>
<keyword evidence="4 13" id="KW-0597">Phosphoprotein</keyword>
<keyword evidence="6 15" id="KW-0812">Transmembrane</keyword>
<dbReference type="RefSeq" id="WP_127028543.1">
    <property type="nucleotide sequence ID" value="NZ_RYFG02000105.1"/>
</dbReference>